<dbReference type="EMBL" id="JAAGLI010001125">
    <property type="protein sequence ID" value="NEA29044.1"/>
    <property type="molecule type" value="Genomic_DNA"/>
</dbReference>
<evidence type="ECO:0000256" key="1">
    <source>
        <dbReference type="SAM" id="MobiDB-lite"/>
    </source>
</evidence>
<comment type="caution">
    <text evidence="2">The sequence shown here is derived from an EMBL/GenBank/DDBJ whole genome shotgun (WGS) entry which is preliminary data.</text>
</comment>
<dbReference type="Proteomes" id="UP000475532">
    <property type="component" value="Unassembled WGS sequence"/>
</dbReference>
<accession>A0A6L9QYM1</accession>
<feature type="region of interest" description="Disordered" evidence="1">
    <location>
        <begin position="1"/>
        <end position="65"/>
    </location>
</feature>
<dbReference type="AlphaFoldDB" id="A0A6L9QYM1"/>
<gene>
    <name evidence="2" type="ORF">G3I70_42070</name>
</gene>
<protein>
    <submittedName>
        <fullName evidence="2">DUF3515 domain-containing protein</fullName>
    </submittedName>
</protein>
<dbReference type="Pfam" id="PF12028">
    <property type="entry name" value="DUF3515"/>
    <property type="match status" value="1"/>
</dbReference>
<evidence type="ECO:0000313" key="2">
    <source>
        <dbReference type="EMBL" id="NEA29044.1"/>
    </source>
</evidence>
<name>A0A6L9QYM1_9ACTN</name>
<organism evidence="2 3">
    <name type="scientific">Actinomadura bangladeshensis</name>
    <dbReference type="NCBI Taxonomy" id="453573"/>
    <lineage>
        <taxon>Bacteria</taxon>
        <taxon>Bacillati</taxon>
        <taxon>Actinomycetota</taxon>
        <taxon>Actinomycetes</taxon>
        <taxon>Streptosporangiales</taxon>
        <taxon>Thermomonosporaceae</taxon>
        <taxon>Actinomadura</taxon>
    </lineage>
</organism>
<sequence>MSTSWASSSWRRSSPWKASPAPSPARLSTSKGPLPGGLGGRPPRRTGPLPGGLGGRPPRRTGPLPGGVLAGVAVLAAACGGGAVQVPVPSPDAAGTRLCQGLRLPEKVHGQERRDTSPSSPLTAAWGSPAIALRCGVPRPAALQPTSQLVTINGIDWFGTPTDRPVTWTAVGRQAYVEITVPPKYDPAGDVLIELGPSIKATIPAKPEGQI</sequence>
<evidence type="ECO:0000313" key="3">
    <source>
        <dbReference type="Proteomes" id="UP000475532"/>
    </source>
</evidence>
<feature type="compositionally biased region" description="Low complexity" evidence="1">
    <location>
        <begin position="1"/>
        <end position="26"/>
    </location>
</feature>
<proteinExistence type="predicted"/>
<reference evidence="2 3" key="1">
    <citation type="submission" date="2020-01" db="EMBL/GenBank/DDBJ databases">
        <title>Insect and environment-associated Actinomycetes.</title>
        <authorList>
            <person name="Currrie C."/>
            <person name="Chevrette M."/>
            <person name="Carlson C."/>
            <person name="Stubbendieck R."/>
            <person name="Wendt-Pienkowski E."/>
        </authorList>
    </citation>
    <scope>NUCLEOTIDE SEQUENCE [LARGE SCALE GENOMIC DNA]</scope>
    <source>
        <strain evidence="2 3">SID10258</strain>
    </source>
</reference>
<dbReference type="InterPro" id="IPR021903">
    <property type="entry name" value="DUF3515"/>
</dbReference>